<evidence type="ECO:0000256" key="3">
    <source>
        <dbReference type="ARBA" id="ARBA00023157"/>
    </source>
</evidence>
<keyword evidence="4" id="KW-0325">Glycoprotein</keyword>
<dbReference type="AlphaFoldDB" id="A0A914CHI5"/>
<dbReference type="SUPFAM" id="SSF51126">
    <property type="entry name" value="Pectin lyase-like"/>
    <property type="match status" value="1"/>
</dbReference>
<dbReference type="PANTHER" id="PTHR31736">
    <property type="match status" value="1"/>
</dbReference>
<proteinExistence type="inferred from homology"/>
<dbReference type="PANTHER" id="PTHR31736:SF19">
    <property type="entry name" value="PECTIN LYASE SUPERFAMILY PROTEIN-RELATED"/>
    <property type="match status" value="1"/>
</dbReference>
<protein>
    <submittedName>
        <fullName evidence="9">Uncharacterized protein</fullName>
    </submittedName>
</protein>
<dbReference type="Gene3D" id="2.160.20.10">
    <property type="entry name" value="Single-stranded right-handed beta-helix, Pectin lyase-like"/>
    <property type="match status" value="1"/>
</dbReference>
<evidence type="ECO:0000256" key="2">
    <source>
        <dbReference type="ARBA" id="ARBA00022801"/>
    </source>
</evidence>
<evidence type="ECO:0000256" key="4">
    <source>
        <dbReference type="ARBA" id="ARBA00023180"/>
    </source>
</evidence>
<evidence type="ECO:0000256" key="5">
    <source>
        <dbReference type="ARBA" id="ARBA00023295"/>
    </source>
</evidence>
<dbReference type="InterPro" id="IPR011050">
    <property type="entry name" value="Pectin_lyase_fold/virulence"/>
</dbReference>
<feature type="signal peptide" evidence="7">
    <location>
        <begin position="1"/>
        <end position="17"/>
    </location>
</feature>
<comment type="similarity">
    <text evidence="1 6">Belongs to the glycosyl hydrolase 28 family.</text>
</comment>
<keyword evidence="5 6" id="KW-0326">Glycosidase</keyword>
<dbReference type="Pfam" id="PF00295">
    <property type="entry name" value="Glyco_hydro_28"/>
    <property type="match status" value="1"/>
</dbReference>
<dbReference type="GO" id="GO:0005975">
    <property type="term" value="P:carbohydrate metabolic process"/>
    <property type="evidence" value="ECO:0007669"/>
    <property type="project" value="InterPro"/>
</dbReference>
<dbReference type="InterPro" id="IPR012334">
    <property type="entry name" value="Pectin_lyas_fold"/>
</dbReference>
<organism evidence="8 9">
    <name type="scientific">Acrobeloides nanus</name>
    <dbReference type="NCBI Taxonomy" id="290746"/>
    <lineage>
        <taxon>Eukaryota</taxon>
        <taxon>Metazoa</taxon>
        <taxon>Ecdysozoa</taxon>
        <taxon>Nematoda</taxon>
        <taxon>Chromadorea</taxon>
        <taxon>Rhabditida</taxon>
        <taxon>Tylenchina</taxon>
        <taxon>Cephalobomorpha</taxon>
        <taxon>Cephaloboidea</taxon>
        <taxon>Cephalobidae</taxon>
        <taxon>Acrobeloides</taxon>
    </lineage>
</organism>
<keyword evidence="7" id="KW-0732">Signal</keyword>
<dbReference type="Proteomes" id="UP000887540">
    <property type="component" value="Unplaced"/>
</dbReference>
<keyword evidence="3" id="KW-1015">Disulfide bond</keyword>
<feature type="chain" id="PRO_5036734256" evidence="7">
    <location>
        <begin position="18"/>
        <end position="467"/>
    </location>
</feature>
<name>A0A914CHI5_9BILA</name>
<dbReference type="WBParaSite" id="ACRNAN_scaffold10752.g23556.t1">
    <property type="protein sequence ID" value="ACRNAN_scaffold10752.g23556.t1"/>
    <property type="gene ID" value="ACRNAN_scaffold10752.g23556"/>
</dbReference>
<keyword evidence="8" id="KW-1185">Reference proteome</keyword>
<sequence length="467" mass="52427">MFIRFIIFSAIFIHAFAHSIEDFGAVSNDSSNEAAYKNTQAIGDAFAAANQDPNDRTVLLPSGKTFYFFNVSGTNLSSVTLRIEGVFVVSNNITEWENIMGPQPARINDEDHASCLLVTDSENFTLTGNGTIDGQGYDWWVHVWNSSIDHRPFLFRMKHSKEVEIFNMFFKNTPFWTMDFDDMLDLHIHDVDIHVDVVAQKALMKQFGYWNEELGVPTFPLNTDGMDLRGRNVLVENVRIECFDDGIAIKPTNSLGHEQNCSETGVCKRRLDGNGNYANCSQDMLIRNIQTAFTIGMAIGSIPPDPAINCIKNITFENINQYFPIRAAYIKTNPGNQGTGIVDSITFRNFYIFATILIPLYIGPQQQNQPGTNGSNCSLLYPFLSDQCQTQPLVEINNVLFENITTEMTLLIPGVLKCDPVTKCKNVTFINVQNQGPFLAQPIYECHFAEGTKSSSNRLPLLCLEEK</sequence>
<accession>A0A914CHI5</accession>
<dbReference type="InterPro" id="IPR000743">
    <property type="entry name" value="Glyco_hydro_28"/>
</dbReference>
<reference evidence="9" key="1">
    <citation type="submission" date="2022-11" db="UniProtKB">
        <authorList>
            <consortium name="WormBaseParasite"/>
        </authorList>
    </citation>
    <scope>IDENTIFICATION</scope>
</reference>
<evidence type="ECO:0000256" key="1">
    <source>
        <dbReference type="ARBA" id="ARBA00008834"/>
    </source>
</evidence>
<dbReference type="GO" id="GO:0046576">
    <property type="term" value="F:rhamnogalacturonan alpha-L-rhamnopyranosyl-(1-&gt;4)-alpha-D-galactopyranosyluronide lyase activity"/>
    <property type="evidence" value="ECO:0007669"/>
    <property type="project" value="UniProtKB-ARBA"/>
</dbReference>
<keyword evidence="2 6" id="KW-0378">Hydrolase</keyword>
<evidence type="ECO:0000313" key="9">
    <source>
        <dbReference type="WBParaSite" id="ACRNAN_scaffold10752.g23556.t1"/>
    </source>
</evidence>
<evidence type="ECO:0000313" key="8">
    <source>
        <dbReference type="Proteomes" id="UP000887540"/>
    </source>
</evidence>
<dbReference type="GO" id="GO:0004650">
    <property type="term" value="F:polygalacturonase activity"/>
    <property type="evidence" value="ECO:0007669"/>
    <property type="project" value="InterPro"/>
</dbReference>
<evidence type="ECO:0000256" key="6">
    <source>
        <dbReference type="RuleBase" id="RU361169"/>
    </source>
</evidence>
<evidence type="ECO:0000256" key="7">
    <source>
        <dbReference type="SAM" id="SignalP"/>
    </source>
</evidence>